<comment type="caution">
    <text evidence="3">The sequence shown here is derived from an EMBL/GenBank/DDBJ whole genome shotgun (WGS) entry which is preliminary data.</text>
</comment>
<dbReference type="AlphaFoldDB" id="A0A9W9R313"/>
<dbReference type="Proteomes" id="UP001147695">
    <property type="component" value="Unassembled WGS sequence"/>
</dbReference>
<name>A0A9W9R313_PENBR</name>
<evidence type="ECO:0000256" key="1">
    <source>
        <dbReference type="SAM" id="Coils"/>
    </source>
</evidence>
<feature type="compositionally biased region" description="Basic residues" evidence="2">
    <location>
        <begin position="321"/>
        <end position="330"/>
    </location>
</feature>
<accession>A0A9W9R313</accession>
<gene>
    <name evidence="3" type="ORF">N7452_001690</name>
</gene>
<proteinExistence type="predicted"/>
<evidence type="ECO:0000313" key="3">
    <source>
        <dbReference type="EMBL" id="KAJ5352716.1"/>
    </source>
</evidence>
<feature type="coiled-coil region" evidence="1">
    <location>
        <begin position="13"/>
        <end position="40"/>
    </location>
</feature>
<reference evidence="3" key="2">
    <citation type="journal article" date="2023" name="IMA Fungus">
        <title>Comparative genomic study of the Penicillium genus elucidates a diverse pangenome and 15 lateral gene transfer events.</title>
        <authorList>
            <person name="Petersen C."/>
            <person name="Sorensen T."/>
            <person name="Nielsen M.R."/>
            <person name="Sondergaard T.E."/>
            <person name="Sorensen J.L."/>
            <person name="Fitzpatrick D.A."/>
            <person name="Frisvad J.C."/>
            <person name="Nielsen K.L."/>
        </authorList>
    </citation>
    <scope>NUCLEOTIDE SEQUENCE</scope>
    <source>
        <strain evidence="3">IBT 35673</strain>
    </source>
</reference>
<dbReference type="EMBL" id="JAPZBQ010000001">
    <property type="protein sequence ID" value="KAJ5352716.1"/>
    <property type="molecule type" value="Genomic_DNA"/>
</dbReference>
<organism evidence="3 4">
    <name type="scientific">Penicillium brevicompactum</name>
    <dbReference type="NCBI Taxonomy" id="5074"/>
    <lineage>
        <taxon>Eukaryota</taxon>
        <taxon>Fungi</taxon>
        <taxon>Dikarya</taxon>
        <taxon>Ascomycota</taxon>
        <taxon>Pezizomycotina</taxon>
        <taxon>Eurotiomycetes</taxon>
        <taxon>Eurotiomycetidae</taxon>
        <taxon>Eurotiales</taxon>
        <taxon>Aspergillaceae</taxon>
        <taxon>Penicillium</taxon>
    </lineage>
</organism>
<keyword evidence="1" id="KW-0175">Coiled coil</keyword>
<evidence type="ECO:0000313" key="4">
    <source>
        <dbReference type="Proteomes" id="UP001147695"/>
    </source>
</evidence>
<feature type="compositionally biased region" description="Polar residues" evidence="2">
    <location>
        <begin position="140"/>
        <end position="165"/>
    </location>
</feature>
<reference evidence="3" key="1">
    <citation type="submission" date="2022-12" db="EMBL/GenBank/DDBJ databases">
        <authorList>
            <person name="Petersen C."/>
        </authorList>
    </citation>
    <scope>NUCLEOTIDE SEQUENCE</scope>
    <source>
        <strain evidence="3">IBT 35673</strain>
    </source>
</reference>
<feature type="region of interest" description="Disordered" evidence="2">
    <location>
        <begin position="129"/>
        <end position="199"/>
    </location>
</feature>
<feature type="region of interest" description="Disordered" evidence="2">
    <location>
        <begin position="300"/>
        <end position="357"/>
    </location>
</feature>
<sequence length="357" mass="40029">MADDTTKLVFQLAEGICQDIDTLREDVRRAEESYRATTKSIHAVKDAVRIAEESQCNWEASMKRMNETFVSLQKSTQDMGESCRNWQESIQTNYDNTNILNKRMQSIVSSRQSSCSRTLRLSADIDRRSHAESPFGGHPNSWTPTPSQRMVTESSHSLRTESPLSALSDIRKTPKPPSILESVPGGKDEARTSRAKPAVNKDDVRGNVCLACLQSWEKSLNENTGRLKEGCVYNPGATDCSECIEKQRKGPQECRKILSGQSKTLRRLKREFIEVPRNRHKSPQATKFFEAVTKEIQIIENTKKRKKKKAPVADESQPTAKKSRTSRGRSKSVPASQSNIGPEVSLKMEGDASELAQ</sequence>
<protein>
    <submittedName>
        <fullName evidence="3">Uncharacterized protein</fullName>
    </submittedName>
</protein>
<evidence type="ECO:0000256" key="2">
    <source>
        <dbReference type="SAM" id="MobiDB-lite"/>
    </source>
</evidence>